<dbReference type="PANTHER" id="PTHR22838">
    <property type="entry name" value="WD REPEAT PROTEIN 26-RELATED"/>
    <property type="match status" value="1"/>
</dbReference>
<dbReference type="Proteomes" id="UP001222932">
    <property type="component" value="Unassembled WGS sequence"/>
</dbReference>
<gene>
    <name evidence="5" type="ORF">CspeluHIS016_0207480</name>
</gene>
<dbReference type="GO" id="GO:0043161">
    <property type="term" value="P:proteasome-mediated ubiquitin-dependent protein catabolic process"/>
    <property type="evidence" value="ECO:0007669"/>
    <property type="project" value="TreeGrafter"/>
</dbReference>
<dbReference type="GO" id="GO:0034657">
    <property type="term" value="C:GID complex"/>
    <property type="evidence" value="ECO:0007669"/>
    <property type="project" value="TreeGrafter"/>
</dbReference>
<feature type="repeat" description="WD" evidence="3">
    <location>
        <begin position="633"/>
        <end position="667"/>
    </location>
</feature>
<reference evidence="5" key="1">
    <citation type="journal article" date="2023" name="BMC Genomics">
        <title>Chromosome-level genome assemblies of Cutaneotrichosporon spp. (Trichosporonales, Basidiomycota) reveal imbalanced evolution between nucleotide sequences and chromosome synteny.</title>
        <authorList>
            <person name="Kobayashi Y."/>
            <person name="Kayamori A."/>
            <person name="Aoki K."/>
            <person name="Shiwa Y."/>
            <person name="Matsutani M."/>
            <person name="Fujita N."/>
            <person name="Sugita T."/>
            <person name="Iwasaki W."/>
            <person name="Tanaka N."/>
            <person name="Takashima M."/>
        </authorList>
    </citation>
    <scope>NUCLEOTIDE SEQUENCE</scope>
    <source>
        <strain evidence="5">HIS016</strain>
    </source>
</reference>
<dbReference type="PROSITE" id="PS50082">
    <property type="entry name" value="WD_REPEATS_2"/>
    <property type="match status" value="4"/>
</dbReference>
<dbReference type="EMBL" id="BTCM01000002">
    <property type="protein sequence ID" value="GMK55692.1"/>
    <property type="molecule type" value="Genomic_DNA"/>
</dbReference>
<accession>A0AAD3TSH0</accession>
<feature type="region of interest" description="Disordered" evidence="4">
    <location>
        <begin position="1"/>
        <end position="30"/>
    </location>
</feature>
<feature type="repeat" description="WD" evidence="3">
    <location>
        <begin position="605"/>
        <end position="632"/>
    </location>
</feature>
<dbReference type="Gene3D" id="2.130.10.10">
    <property type="entry name" value="YVTN repeat-like/Quinoprotein amine dehydrogenase"/>
    <property type="match status" value="1"/>
</dbReference>
<dbReference type="InterPro" id="IPR001680">
    <property type="entry name" value="WD40_rpt"/>
</dbReference>
<evidence type="ECO:0000313" key="6">
    <source>
        <dbReference type="Proteomes" id="UP001222932"/>
    </source>
</evidence>
<evidence type="ECO:0000256" key="4">
    <source>
        <dbReference type="SAM" id="MobiDB-lite"/>
    </source>
</evidence>
<evidence type="ECO:0000256" key="1">
    <source>
        <dbReference type="ARBA" id="ARBA00022574"/>
    </source>
</evidence>
<dbReference type="InterPro" id="IPR006594">
    <property type="entry name" value="LisH"/>
</dbReference>
<dbReference type="CDD" id="cd00200">
    <property type="entry name" value="WD40"/>
    <property type="match status" value="1"/>
</dbReference>
<feature type="region of interest" description="Disordered" evidence="4">
    <location>
        <begin position="498"/>
        <end position="523"/>
    </location>
</feature>
<comment type="caution">
    <text evidence="5">The sequence shown here is derived from an EMBL/GenBank/DDBJ whole genome shotgun (WGS) entry which is preliminary data.</text>
</comment>
<dbReference type="SUPFAM" id="SSF50978">
    <property type="entry name" value="WD40 repeat-like"/>
    <property type="match status" value="1"/>
</dbReference>
<evidence type="ECO:0008006" key="7">
    <source>
        <dbReference type="Google" id="ProtNLM"/>
    </source>
</evidence>
<dbReference type="Pfam" id="PF00400">
    <property type="entry name" value="WD40"/>
    <property type="match status" value="5"/>
</dbReference>
<dbReference type="Pfam" id="PF23627">
    <property type="entry name" value="LisH_WDR26"/>
    <property type="match status" value="1"/>
</dbReference>
<feature type="region of interest" description="Disordered" evidence="4">
    <location>
        <begin position="668"/>
        <end position="687"/>
    </location>
</feature>
<keyword evidence="1 3" id="KW-0853">WD repeat</keyword>
<feature type="compositionally biased region" description="Acidic residues" evidence="4">
    <location>
        <begin position="671"/>
        <end position="687"/>
    </location>
</feature>
<sequence length="687" mass="76069">MGPPMSINGTSNGVSSSSSSPAASHGPFNLSPSVLENVQLYQPGGNLAYQDDKDWSANQDAELVTEDLVANASDASRARAIQRKQTFGRRMPIDREELVRLMLQGLYDMGYNQAGDVLAKESGYTLASCAARDLESAILGGRWAEATALLSAVGISHVEDVVTKTPEAGSSRNSIASGKTKTTTHEHPTDRAKFFIARQKYLEFLEAGQQKKALGVLRNELAASAADSESLHDLSGYMMCSVNDDLYERAKWDGAAGISRRQLLERLQEDISPKIMVPQRRLATLLDQARQHQQLTCLFHDDNEPISLYTDHVCVSGTFPSVTTHVLMDHRDEVWRIEWSPDGNLLASASKDKTVVIWQLKPPSAGNGQQYSISFLHHLKGHRGAVDAMAWSPDSETLVTASDKQIYVWDVKQGQRSDVTIENSPHKDEISAVQWLPDGSQFVVCSLDPRVVFYDLSGTITRNWSLGHMQLRDIAITPDCSRIVAATTWLRRVPVQNQLTQSSSQRQEADGTHSRRNDDPFEYGNMDRGVVVIRIEDHEVVDFTSDTKQVDVTSVKLSHDGKSVLISCMPDELQLYSLEGRLQLTRKFIGHVHARYQIKSCFGAPKDRFVLSGSEDGHVYVWQNNSTTPIEVLSGHTGSVNAVAWNPVLSRKLFASCSDDRTIRIWQPPLPDEEVSAPPDGDEGMEL</sequence>
<evidence type="ECO:0000256" key="2">
    <source>
        <dbReference type="ARBA" id="ARBA00022737"/>
    </source>
</evidence>
<dbReference type="InterPro" id="IPR036322">
    <property type="entry name" value="WD40_repeat_dom_sf"/>
</dbReference>
<evidence type="ECO:0000256" key="3">
    <source>
        <dbReference type="PROSITE-ProRule" id="PRU00221"/>
    </source>
</evidence>
<reference evidence="5" key="2">
    <citation type="submission" date="2023-06" db="EMBL/GenBank/DDBJ databases">
        <authorList>
            <person name="Kobayashi Y."/>
            <person name="Kayamori A."/>
            <person name="Aoki K."/>
            <person name="Shiwa Y."/>
            <person name="Fujita N."/>
            <person name="Sugita T."/>
            <person name="Iwasaki W."/>
            <person name="Tanaka N."/>
            <person name="Takashima M."/>
        </authorList>
    </citation>
    <scope>NUCLEOTIDE SEQUENCE</scope>
    <source>
        <strain evidence="5">HIS016</strain>
    </source>
</reference>
<dbReference type="PROSITE" id="PS50294">
    <property type="entry name" value="WD_REPEATS_REGION"/>
    <property type="match status" value="3"/>
</dbReference>
<proteinExistence type="predicted"/>
<protein>
    <recommendedName>
        <fullName evidence="7">WD40 repeat-like protein</fullName>
    </recommendedName>
</protein>
<feature type="repeat" description="WD" evidence="3">
    <location>
        <begin position="379"/>
        <end position="419"/>
    </location>
</feature>
<feature type="repeat" description="WD" evidence="3">
    <location>
        <begin position="327"/>
        <end position="361"/>
    </location>
</feature>
<keyword evidence="2" id="KW-0677">Repeat</keyword>
<feature type="compositionally biased region" description="Low complexity" evidence="4">
    <location>
        <begin position="15"/>
        <end position="24"/>
    </location>
</feature>
<dbReference type="InterPro" id="IPR051350">
    <property type="entry name" value="WD_repeat-ST_regulator"/>
</dbReference>
<feature type="compositionally biased region" description="Basic and acidic residues" evidence="4">
    <location>
        <begin position="507"/>
        <end position="519"/>
    </location>
</feature>
<dbReference type="AlphaFoldDB" id="A0AAD3TSH0"/>
<feature type="region of interest" description="Disordered" evidence="4">
    <location>
        <begin position="165"/>
        <end position="187"/>
    </location>
</feature>
<dbReference type="PROSITE" id="PS50896">
    <property type="entry name" value="LISH"/>
    <property type="match status" value="1"/>
</dbReference>
<organism evidence="5 6">
    <name type="scientific">Cutaneotrichosporon spelunceum</name>
    <dbReference type="NCBI Taxonomy" id="1672016"/>
    <lineage>
        <taxon>Eukaryota</taxon>
        <taxon>Fungi</taxon>
        <taxon>Dikarya</taxon>
        <taxon>Basidiomycota</taxon>
        <taxon>Agaricomycotina</taxon>
        <taxon>Tremellomycetes</taxon>
        <taxon>Trichosporonales</taxon>
        <taxon>Trichosporonaceae</taxon>
        <taxon>Cutaneotrichosporon</taxon>
    </lineage>
</organism>
<name>A0AAD3TSH0_9TREE</name>
<feature type="compositionally biased region" description="Polar residues" evidence="4">
    <location>
        <begin position="168"/>
        <end position="181"/>
    </location>
</feature>
<dbReference type="InterPro" id="IPR015943">
    <property type="entry name" value="WD40/YVTN_repeat-like_dom_sf"/>
</dbReference>
<dbReference type="PANTHER" id="PTHR22838:SF0">
    <property type="entry name" value="WD REPEAT-CONTAINING PROTEIN 26"/>
    <property type="match status" value="1"/>
</dbReference>
<keyword evidence="6" id="KW-1185">Reference proteome</keyword>
<dbReference type="SMART" id="SM00320">
    <property type="entry name" value="WD40"/>
    <property type="match status" value="6"/>
</dbReference>
<evidence type="ECO:0000313" key="5">
    <source>
        <dbReference type="EMBL" id="GMK55692.1"/>
    </source>
</evidence>